<dbReference type="AlphaFoldDB" id="A0A2T4ZB74"/>
<feature type="domain" description="ABC transmembrane type-1" evidence="7">
    <location>
        <begin position="67"/>
        <end position="257"/>
    </location>
</feature>
<dbReference type="PANTHER" id="PTHR43879">
    <property type="entry name" value="ABC TRANSPORTER PERMEASE PROTEIN"/>
    <property type="match status" value="1"/>
</dbReference>
<feature type="transmembrane region" description="Helical" evidence="6">
    <location>
        <begin position="240"/>
        <end position="262"/>
    </location>
</feature>
<evidence type="ECO:0000313" key="8">
    <source>
        <dbReference type="EMBL" id="PTM59148.1"/>
    </source>
</evidence>
<dbReference type="InterPro" id="IPR000515">
    <property type="entry name" value="MetI-like"/>
</dbReference>
<evidence type="ECO:0000256" key="4">
    <source>
        <dbReference type="ARBA" id="ARBA00022989"/>
    </source>
</evidence>
<dbReference type="Proteomes" id="UP000241639">
    <property type="component" value="Unassembled WGS sequence"/>
</dbReference>
<reference evidence="8 9" key="1">
    <citation type="submission" date="2018-04" db="EMBL/GenBank/DDBJ databases">
        <title>Genomic Encyclopedia of Archaeal and Bacterial Type Strains, Phase II (KMG-II): from individual species to whole genera.</title>
        <authorList>
            <person name="Goeker M."/>
        </authorList>
    </citation>
    <scope>NUCLEOTIDE SEQUENCE [LARGE SCALE GENOMIC DNA]</scope>
    <source>
        <strain evidence="8 9">DSM 45169</strain>
    </source>
</reference>
<dbReference type="InterPro" id="IPR035906">
    <property type="entry name" value="MetI-like_sf"/>
</dbReference>
<evidence type="ECO:0000256" key="3">
    <source>
        <dbReference type="ARBA" id="ARBA00022692"/>
    </source>
</evidence>
<dbReference type="Pfam" id="PF00528">
    <property type="entry name" value="BPD_transp_1"/>
    <property type="match status" value="1"/>
</dbReference>
<keyword evidence="2 6" id="KW-0813">Transport</keyword>
<comment type="similarity">
    <text evidence="6">Belongs to the binding-protein-dependent transport system permease family.</text>
</comment>
<protein>
    <submittedName>
        <fullName evidence="8">Carbohydrate ABC transporter membrane protein 2 (CUT1 family)</fullName>
    </submittedName>
</protein>
<evidence type="ECO:0000256" key="1">
    <source>
        <dbReference type="ARBA" id="ARBA00004141"/>
    </source>
</evidence>
<proteinExistence type="inferred from homology"/>
<accession>A0A2T4ZB74</accession>
<keyword evidence="5 6" id="KW-0472">Membrane</keyword>
<dbReference type="GO" id="GO:0055085">
    <property type="term" value="P:transmembrane transport"/>
    <property type="evidence" value="ECO:0007669"/>
    <property type="project" value="InterPro"/>
</dbReference>
<evidence type="ECO:0000259" key="7">
    <source>
        <dbReference type="PROSITE" id="PS50928"/>
    </source>
</evidence>
<dbReference type="GO" id="GO:0005886">
    <property type="term" value="C:plasma membrane"/>
    <property type="evidence" value="ECO:0007669"/>
    <property type="project" value="UniProtKB-SubCell"/>
</dbReference>
<dbReference type="EMBL" id="PZZP01000001">
    <property type="protein sequence ID" value="PTM59148.1"/>
    <property type="molecule type" value="Genomic_DNA"/>
</dbReference>
<comment type="subcellular location">
    <subcellularLocation>
        <location evidence="6">Cell membrane</location>
        <topology evidence="6">Multi-pass membrane protein</topology>
    </subcellularLocation>
    <subcellularLocation>
        <location evidence="1">Membrane</location>
        <topology evidence="1">Multi-pass membrane protein</topology>
    </subcellularLocation>
</comment>
<feature type="transmembrane region" description="Helical" evidence="6">
    <location>
        <begin position="179"/>
        <end position="201"/>
    </location>
</feature>
<keyword evidence="3 6" id="KW-0812">Transmembrane</keyword>
<evidence type="ECO:0000313" key="9">
    <source>
        <dbReference type="Proteomes" id="UP000241639"/>
    </source>
</evidence>
<feature type="transmembrane region" description="Helical" evidence="6">
    <location>
        <begin position="71"/>
        <end position="91"/>
    </location>
</feature>
<dbReference type="CDD" id="cd06261">
    <property type="entry name" value="TM_PBP2"/>
    <property type="match status" value="1"/>
</dbReference>
<keyword evidence="9" id="KW-1185">Reference proteome</keyword>
<evidence type="ECO:0000256" key="6">
    <source>
        <dbReference type="RuleBase" id="RU363032"/>
    </source>
</evidence>
<dbReference type="SUPFAM" id="SSF161098">
    <property type="entry name" value="MetI-like"/>
    <property type="match status" value="1"/>
</dbReference>
<comment type="caution">
    <text evidence="8">The sequence shown here is derived from an EMBL/GenBank/DDBJ whole genome shotgun (WGS) entry which is preliminary data.</text>
</comment>
<dbReference type="RefSeq" id="WP_425430452.1">
    <property type="nucleotide sequence ID" value="NZ_PZZP01000001.1"/>
</dbReference>
<keyword evidence="4 6" id="KW-1133">Transmembrane helix</keyword>
<dbReference type="PANTHER" id="PTHR43879:SF1">
    <property type="entry name" value="GLUCOSE IMPORT SYSTEM PERMEASE PROTEIN GLCU"/>
    <property type="match status" value="1"/>
</dbReference>
<gene>
    <name evidence="8" type="ORF">C8J48_1750</name>
</gene>
<feature type="transmembrane region" description="Helical" evidence="6">
    <location>
        <begin position="103"/>
        <end position="126"/>
    </location>
</feature>
<name>A0A2T4ZB74_9BACL</name>
<feature type="transmembrane region" description="Helical" evidence="6">
    <location>
        <begin position="138"/>
        <end position="158"/>
    </location>
</feature>
<sequence length="272" mass="30358">MMARPGRIVIYLLLMLAALFFLIPLYVMVATSLKGLEEATLNRMWEWPATMQWESYSTAWERLAPHLLNSLYLATAATLLSALLGSLNGYIFSKWRFRGADTLFTLILFGMFIPYQSILIPLIQFLQTINLYNSLPGLILVHVVYGIPITTLIFRNYYAGIPDEILEAAQVDGAGFGGIYCRILLPLSLPGFVVVGIWQFTQVWNEFLFAVTLTTSSQHPVMVALQNLSGSQIVQWNIQMAGALLAALPTLIVYLLLGRYFIRGLLAGSLKG</sequence>
<feature type="transmembrane region" description="Helical" evidence="6">
    <location>
        <begin position="9"/>
        <end position="29"/>
    </location>
</feature>
<dbReference type="Gene3D" id="1.10.3720.10">
    <property type="entry name" value="MetI-like"/>
    <property type="match status" value="1"/>
</dbReference>
<evidence type="ECO:0000256" key="5">
    <source>
        <dbReference type="ARBA" id="ARBA00023136"/>
    </source>
</evidence>
<organism evidence="8 9">
    <name type="scientific">Desmospora activa DSM 45169</name>
    <dbReference type="NCBI Taxonomy" id="1121389"/>
    <lineage>
        <taxon>Bacteria</taxon>
        <taxon>Bacillati</taxon>
        <taxon>Bacillota</taxon>
        <taxon>Bacilli</taxon>
        <taxon>Bacillales</taxon>
        <taxon>Thermoactinomycetaceae</taxon>
        <taxon>Desmospora</taxon>
    </lineage>
</organism>
<evidence type="ECO:0000256" key="2">
    <source>
        <dbReference type="ARBA" id="ARBA00022448"/>
    </source>
</evidence>
<dbReference type="PROSITE" id="PS50928">
    <property type="entry name" value="ABC_TM1"/>
    <property type="match status" value="1"/>
</dbReference>